<dbReference type="OrthoDB" id="9777859at2"/>
<dbReference type="PROSITE" id="PS00571">
    <property type="entry name" value="AMIDASES"/>
    <property type="match status" value="1"/>
</dbReference>
<dbReference type="GO" id="GO:0016740">
    <property type="term" value="F:transferase activity"/>
    <property type="evidence" value="ECO:0007669"/>
    <property type="project" value="UniProtKB-KW"/>
</dbReference>
<dbReference type="Proteomes" id="UP000245839">
    <property type="component" value="Unassembled WGS sequence"/>
</dbReference>
<dbReference type="AlphaFoldDB" id="A0A2Y9AJL1"/>
<reference evidence="2 4" key="2">
    <citation type="submission" date="2018-03" db="EMBL/GenBank/DDBJ databases">
        <title>Genomic Encyclopedia of Archaeal and Bacterial Type Strains, Phase II (KMG-II): from individual species to whole genera.</title>
        <authorList>
            <person name="Goeker M."/>
        </authorList>
    </citation>
    <scope>NUCLEOTIDE SEQUENCE [LARGE SCALE GENOMIC DNA]</scope>
    <source>
        <strain evidence="2 4">DSM 25227</strain>
    </source>
</reference>
<dbReference type="EMBL" id="UETC01000003">
    <property type="protein sequence ID" value="SSA44691.1"/>
    <property type="molecule type" value="Genomic_DNA"/>
</dbReference>
<keyword evidence="4" id="KW-1185">Reference proteome</keyword>
<gene>
    <name evidence="2" type="ORF">BCF38_103414</name>
    <name evidence="3" type="ORF">SAMN05421539_103414</name>
</gene>
<evidence type="ECO:0000259" key="1">
    <source>
        <dbReference type="Pfam" id="PF01425"/>
    </source>
</evidence>
<dbReference type="Gene3D" id="3.90.1300.10">
    <property type="entry name" value="Amidase signature (AS) domain"/>
    <property type="match status" value="1"/>
</dbReference>
<dbReference type="RefSeq" id="WP_109564154.1">
    <property type="nucleotide sequence ID" value="NZ_QGDJ01000003.1"/>
</dbReference>
<evidence type="ECO:0000313" key="2">
    <source>
        <dbReference type="EMBL" id="PWJ20595.1"/>
    </source>
</evidence>
<dbReference type="InterPro" id="IPR023631">
    <property type="entry name" value="Amidase_dom"/>
</dbReference>
<sequence length="443" mass="45570">MSGLHRLDIATLAGLLQSRQLGVLELVDALIERADAAPHVHVAPCFAAARATAREADREIAAGDWRGPLHGIPFGVKAAIDVEGCVTTTCSRLRAASPATDDAAAVARLRRAGAIPLGLVHCAELCLGAPGPDDAFPWPVNPFHPDHSPGGSSSGSAVGLAAGLFPAALGTDTAGSIRLPAAFCGVAGLKPTDGRVPASGVSPLAPSLDQVGPMARTSRDCAILMDALSGVGGHAAGLTDLLDGLRLAVDPAMLALAPEAWRAVLEDALAVFRDLGAVIAEIALPPLGAYFDCALTLMLGEAYTFLGGDIDRHPDRISHITRTRIRAGASRVALLPEARIWREALARRTAEAMAGVDAVLLPVAAGDPPRRVGIRPLDYSKAPMFTTPANVAGFPAASVRCGRSPAGFPMAFQVMAARDCDGLALRIAHAFETATPGFDLGPA</sequence>
<evidence type="ECO:0000313" key="5">
    <source>
        <dbReference type="Proteomes" id="UP000251571"/>
    </source>
</evidence>
<dbReference type="PANTHER" id="PTHR11895">
    <property type="entry name" value="TRANSAMIDASE"/>
    <property type="match status" value="1"/>
</dbReference>
<feature type="domain" description="Amidase" evidence="1">
    <location>
        <begin position="25"/>
        <end position="418"/>
    </location>
</feature>
<reference evidence="3 5" key="1">
    <citation type="submission" date="2016-10" db="EMBL/GenBank/DDBJ databases">
        <authorList>
            <person name="Cai Z."/>
        </authorList>
    </citation>
    <scope>NUCLEOTIDE SEQUENCE [LARGE SCALE GENOMIC DNA]</scope>
    <source>
        <strain evidence="3 5">DSM 25227</strain>
    </source>
</reference>
<evidence type="ECO:0000313" key="4">
    <source>
        <dbReference type="Proteomes" id="UP000245839"/>
    </source>
</evidence>
<dbReference type="InterPro" id="IPR000120">
    <property type="entry name" value="Amidase"/>
</dbReference>
<dbReference type="SUPFAM" id="SSF75304">
    <property type="entry name" value="Amidase signature (AS) enzymes"/>
    <property type="match status" value="1"/>
</dbReference>
<protein>
    <submittedName>
        <fullName evidence="3">Aspartyl-tRNA(Asn)/glutamyl-tRNA(Gln) amidotransferase subunit A</fullName>
    </submittedName>
</protein>
<dbReference type="InterPro" id="IPR020556">
    <property type="entry name" value="Amidase_CS"/>
</dbReference>
<accession>A0A2Y9AJL1</accession>
<dbReference type="InterPro" id="IPR036928">
    <property type="entry name" value="AS_sf"/>
</dbReference>
<dbReference type="EMBL" id="QGDJ01000003">
    <property type="protein sequence ID" value="PWJ20595.1"/>
    <property type="molecule type" value="Genomic_DNA"/>
</dbReference>
<dbReference type="Pfam" id="PF01425">
    <property type="entry name" value="Amidase"/>
    <property type="match status" value="1"/>
</dbReference>
<name>A0A2Y9AJL1_9RHOB</name>
<proteinExistence type="predicted"/>
<dbReference type="PANTHER" id="PTHR11895:SF176">
    <property type="entry name" value="AMIDASE AMID-RELATED"/>
    <property type="match status" value="1"/>
</dbReference>
<organism evidence="3 5">
    <name type="scientific">Jannaschia seohaensis</name>
    <dbReference type="NCBI Taxonomy" id="475081"/>
    <lineage>
        <taxon>Bacteria</taxon>
        <taxon>Pseudomonadati</taxon>
        <taxon>Pseudomonadota</taxon>
        <taxon>Alphaproteobacteria</taxon>
        <taxon>Rhodobacterales</taxon>
        <taxon>Roseobacteraceae</taxon>
        <taxon>Jannaschia</taxon>
    </lineage>
</organism>
<dbReference type="Proteomes" id="UP000251571">
    <property type="component" value="Unassembled WGS sequence"/>
</dbReference>
<keyword evidence="3" id="KW-0808">Transferase</keyword>
<evidence type="ECO:0000313" key="3">
    <source>
        <dbReference type="EMBL" id="SSA44691.1"/>
    </source>
</evidence>